<dbReference type="RefSeq" id="WP_085757356.1">
    <property type="nucleotide sequence ID" value="NZ_CP019343.1"/>
</dbReference>
<evidence type="ECO:0000313" key="2">
    <source>
        <dbReference type="EMBL" id="ARN73247.1"/>
    </source>
</evidence>
<dbReference type="PANTHER" id="PTHR30012">
    <property type="entry name" value="GENERAL SECRETION PATHWAY PROTEIN"/>
    <property type="match status" value="1"/>
</dbReference>
<reference evidence="2 3" key="1">
    <citation type="submission" date="2016-11" db="EMBL/GenBank/DDBJ databases">
        <title>Trade-off between light-utilization and light-protection in marine flavobacteria.</title>
        <authorList>
            <person name="Kumagai Y."/>
        </authorList>
    </citation>
    <scope>NUCLEOTIDE SEQUENCE [LARGE SCALE GENOMIC DNA]</scope>
    <source>
        <strain evidence="2 3">NBRC 107125</strain>
    </source>
</reference>
<gene>
    <name evidence="2" type="ORF">BST96_03460</name>
</gene>
<feature type="transmembrane region" description="Helical" evidence="1">
    <location>
        <begin position="115"/>
        <end position="133"/>
    </location>
</feature>
<dbReference type="AlphaFoldDB" id="A0A1X9NE71"/>
<keyword evidence="1" id="KW-0812">Transmembrane</keyword>
<dbReference type="OrthoDB" id="6191173at2"/>
<feature type="transmembrane region" description="Helical" evidence="1">
    <location>
        <begin position="139"/>
        <end position="159"/>
    </location>
</feature>
<dbReference type="InterPro" id="IPR003004">
    <property type="entry name" value="GspF/PilC"/>
</dbReference>
<evidence type="ECO:0000256" key="1">
    <source>
        <dbReference type="SAM" id="Phobius"/>
    </source>
</evidence>
<keyword evidence="1" id="KW-1133">Transmembrane helix</keyword>
<dbReference type="Gene3D" id="1.20.81.30">
    <property type="entry name" value="Type II secretion system (T2SS), domain F"/>
    <property type="match status" value="1"/>
</dbReference>
<dbReference type="STRING" id="716816.BST96_03460"/>
<evidence type="ECO:0008006" key="4">
    <source>
        <dbReference type="Google" id="ProtNLM"/>
    </source>
</evidence>
<dbReference type="Proteomes" id="UP000193450">
    <property type="component" value="Chromosome"/>
</dbReference>
<feature type="transmembrane region" description="Helical" evidence="1">
    <location>
        <begin position="293"/>
        <end position="310"/>
    </location>
</feature>
<protein>
    <recommendedName>
        <fullName evidence="4">Type II secretion system protein GspF domain-containing protein</fullName>
    </recommendedName>
</protein>
<keyword evidence="1" id="KW-0472">Membrane</keyword>
<evidence type="ECO:0000313" key="3">
    <source>
        <dbReference type="Proteomes" id="UP000193450"/>
    </source>
</evidence>
<sequence length="312" mass="35192">MKKNTLSAGHRAQLFSALLALDQKQGGWDKVFQLLNEGQRAAQRAQIPELVEQLEQGQTVVLEGLKNTGQFLAWELRVLELGLATGNIRSSYERLRDHYFLQQKITDEIKRQIKIPLLVVFGAIAAVLFWLLWDQQLTLVSVLIRLAVSALFLTGLVAVSKTIIYRFRFDSAVFNAIKRWPFINDVLDIAQSYHYLKNLNQAIDGGLSLSQSLKIAANKIPDPYFSARYLEVYNTVEGGTKLSQALGRCGILKGVDIKPLIKPGATAKDAQLHITDAVYEAYLTRLWYWGQNLPQMIYALLPVMVLLSLINY</sequence>
<dbReference type="PANTHER" id="PTHR30012:SF0">
    <property type="entry name" value="TYPE II SECRETION SYSTEM PROTEIN F-RELATED"/>
    <property type="match status" value="1"/>
</dbReference>
<dbReference type="InterPro" id="IPR042094">
    <property type="entry name" value="T2SS_GspF_sf"/>
</dbReference>
<accession>A0A1X9NE71</accession>
<name>A0A1X9NE71_9GAMM</name>
<proteinExistence type="predicted"/>
<keyword evidence="3" id="KW-1185">Reference proteome</keyword>
<dbReference type="EMBL" id="CP019343">
    <property type="protein sequence ID" value="ARN73247.1"/>
    <property type="molecule type" value="Genomic_DNA"/>
</dbReference>
<organism evidence="2 3">
    <name type="scientific">Oceanicoccus sagamiensis</name>
    <dbReference type="NCBI Taxonomy" id="716816"/>
    <lineage>
        <taxon>Bacteria</taxon>
        <taxon>Pseudomonadati</taxon>
        <taxon>Pseudomonadota</taxon>
        <taxon>Gammaproteobacteria</taxon>
        <taxon>Cellvibrionales</taxon>
        <taxon>Spongiibacteraceae</taxon>
        <taxon>Oceanicoccus</taxon>
    </lineage>
</organism>
<dbReference type="KEGG" id="osg:BST96_03460"/>